<dbReference type="OrthoDB" id="9803319at2"/>
<evidence type="ECO:0000313" key="10">
    <source>
        <dbReference type="Proteomes" id="UP000199602"/>
    </source>
</evidence>
<evidence type="ECO:0000256" key="3">
    <source>
        <dbReference type="ARBA" id="ARBA00022723"/>
    </source>
</evidence>
<dbReference type="GO" id="GO:0009055">
    <property type="term" value="F:electron transfer activity"/>
    <property type="evidence" value="ECO:0007669"/>
    <property type="project" value="UniProtKB-UniRule"/>
</dbReference>
<dbReference type="PANTHER" id="PTHR36923:SF3">
    <property type="entry name" value="FERREDOXIN"/>
    <property type="match status" value="1"/>
</dbReference>
<dbReference type="AlphaFoldDB" id="A0A1H0DH70"/>
<evidence type="ECO:0000256" key="4">
    <source>
        <dbReference type="ARBA" id="ARBA00022982"/>
    </source>
</evidence>
<organism evidence="9 10">
    <name type="scientific">Desulfonauticus submarinus</name>
    <dbReference type="NCBI Taxonomy" id="206665"/>
    <lineage>
        <taxon>Bacteria</taxon>
        <taxon>Pseudomonadati</taxon>
        <taxon>Thermodesulfobacteriota</taxon>
        <taxon>Desulfovibrionia</taxon>
        <taxon>Desulfovibrionales</taxon>
        <taxon>Desulfonauticaceae</taxon>
        <taxon>Desulfonauticus</taxon>
    </lineage>
</organism>
<evidence type="ECO:0000313" key="9">
    <source>
        <dbReference type="EMBL" id="SDN69597.1"/>
    </source>
</evidence>
<dbReference type="GO" id="GO:0005506">
    <property type="term" value="F:iron ion binding"/>
    <property type="evidence" value="ECO:0007669"/>
    <property type="project" value="UniProtKB-UniRule"/>
</dbReference>
<evidence type="ECO:0000256" key="2">
    <source>
        <dbReference type="ARBA" id="ARBA00022448"/>
    </source>
</evidence>
<dbReference type="RefSeq" id="WP_092064985.1">
    <property type="nucleotide sequence ID" value="NZ_FNIN01000005.1"/>
</dbReference>
<keyword evidence="6 7" id="KW-0411">Iron-sulfur</keyword>
<keyword evidence="5 7" id="KW-0408">Iron</keyword>
<feature type="domain" description="4Fe-4S ferredoxin-type" evidence="8">
    <location>
        <begin position="1"/>
        <end position="29"/>
    </location>
</feature>
<accession>A0A1H0DH70</accession>
<dbReference type="PROSITE" id="PS00198">
    <property type="entry name" value="4FE4S_FER_1"/>
    <property type="match status" value="1"/>
</dbReference>
<dbReference type="InterPro" id="IPR051269">
    <property type="entry name" value="Fe-S_cluster_ET"/>
</dbReference>
<keyword evidence="3 7" id="KW-0479">Metal-binding</keyword>
<proteinExistence type="predicted"/>
<evidence type="ECO:0000259" key="8">
    <source>
        <dbReference type="PROSITE" id="PS51379"/>
    </source>
</evidence>
<keyword evidence="2 7" id="KW-0813">Transport</keyword>
<evidence type="ECO:0000256" key="6">
    <source>
        <dbReference type="ARBA" id="ARBA00023014"/>
    </source>
</evidence>
<keyword evidence="10" id="KW-1185">Reference proteome</keyword>
<keyword evidence="4 7" id="KW-0249">Electron transport</keyword>
<dbReference type="Gene3D" id="3.30.70.20">
    <property type="match status" value="1"/>
</dbReference>
<gene>
    <name evidence="9" type="ORF">SAMN04488516_10522</name>
</gene>
<comment type="function">
    <text evidence="1 7">Ferredoxins are iron-sulfur proteins that transfer electrons in a wide variety of metabolic reactions.</text>
</comment>
<evidence type="ECO:0000256" key="5">
    <source>
        <dbReference type="ARBA" id="ARBA00023004"/>
    </source>
</evidence>
<name>A0A1H0DH70_9BACT</name>
<dbReference type="Proteomes" id="UP000199602">
    <property type="component" value="Unassembled WGS sequence"/>
</dbReference>
<reference evidence="9 10" key="1">
    <citation type="submission" date="2016-10" db="EMBL/GenBank/DDBJ databases">
        <authorList>
            <person name="de Groot N.N."/>
        </authorList>
    </citation>
    <scope>NUCLEOTIDE SEQUENCE [LARGE SCALE GENOMIC DNA]</scope>
    <source>
        <strain evidence="9 10">DSM 15269</strain>
    </source>
</reference>
<dbReference type="GO" id="GO:0051536">
    <property type="term" value="F:iron-sulfur cluster binding"/>
    <property type="evidence" value="ECO:0007669"/>
    <property type="project" value="UniProtKB-KW"/>
</dbReference>
<dbReference type="STRING" id="206665.SAMN04488516_10522"/>
<dbReference type="PANTHER" id="PTHR36923">
    <property type="entry name" value="FERREDOXIN"/>
    <property type="match status" value="1"/>
</dbReference>
<evidence type="ECO:0000256" key="1">
    <source>
        <dbReference type="ARBA" id="ARBA00003532"/>
    </source>
</evidence>
<dbReference type="SUPFAM" id="SSF54862">
    <property type="entry name" value="4Fe-4S ferredoxins"/>
    <property type="match status" value="1"/>
</dbReference>
<dbReference type="InterPro" id="IPR017896">
    <property type="entry name" value="4Fe4S_Fe-S-bd"/>
</dbReference>
<dbReference type="EMBL" id="FNIN01000005">
    <property type="protein sequence ID" value="SDN69597.1"/>
    <property type="molecule type" value="Genomic_DNA"/>
</dbReference>
<sequence>MDVLIDRDLCIGCEACVEICPNVFEINYSEKKAYVINPEGASLQELKDAVESCPVKCIFLEDL</sequence>
<evidence type="ECO:0000256" key="7">
    <source>
        <dbReference type="RuleBase" id="RU368020"/>
    </source>
</evidence>
<dbReference type="InterPro" id="IPR017900">
    <property type="entry name" value="4Fe4S_Fe_S_CS"/>
</dbReference>
<dbReference type="PROSITE" id="PS51379">
    <property type="entry name" value="4FE4S_FER_2"/>
    <property type="match status" value="1"/>
</dbReference>
<dbReference type="InterPro" id="IPR001080">
    <property type="entry name" value="3Fe4S_ferredoxin"/>
</dbReference>
<dbReference type="PRINTS" id="PR00352">
    <property type="entry name" value="3FE4SFRDOXIN"/>
</dbReference>
<protein>
    <recommendedName>
        <fullName evidence="7">Ferredoxin</fullName>
    </recommendedName>
</protein>
<dbReference type="Pfam" id="PF13370">
    <property type="entry name" value="Fer4_13"/>
    <property type="match status" value="1"/>
</dbReference>